<sequence>MKSIQRREVTLAVVLSSAAGYLDAVGFVVLGGFFVSFMSGNTTELATGSGMGDWSAAGTAASIIGLFFAGTVLGALLVRVRDGRTTVLAATSILVAITALLDVTVAERWPVAVLLPLAMGVLNATFLVAGEASIGLTYMTGALVKAGQRLVDAFFGGPKLLWLRHLSLWAALLVGGVIGTVILRRFGLATALWVPAVLLAVITVIVAVDRHRRGVFAVKRERREIQVLGPGLRQERLGPPR</sequence>
<evidence type="ECO:0000313" key="2">
    <source>
        <dbReference type="EMBL" id="GAC56295.1"/>
    </source>
</evidence>
<dbReference type="InterPro" id="IPR010699">
    <property type="entry name" value="DUF1275"/>
</dbReference>
<dbReference type="AlphaFoldDB" id="L7L577"/>
<dbReference type="eggNOG" id="COG3619">
    <property type="taxonomic scope" value="Bacteria"/>
</dbReference>
<gene>
    <name evidence="2" type="ORF">GOHSU_04_01640</name>
</gene>
<feature type="transmembrane region" description="Helical" evidence="1">
    <location>
        <begin position="188"/>
        <end position="208"/>
    </location>
</feature>
<feature type="transmembrane region" description="Helical" evidence="1">
    <location>
        <begin position="54"/>
        <end position="78"/>
    </location>
</feature>
<dbReference type="EMBL" id="BANT01000004">
    <property type="protein sequence ID" value="GAC56295.1"/>
    <property type="molecule type" value="Genomic_DNA"/>
</dbReference>
<feature type="transmembrane region" description="Helical" evidence="1">
    <location>
        <begin position="85"/>
        <end position="105"/>
    </location>
</feature>
<dbReference type="OrthoDB" id="3544269at2"/>
<dbReference type="Proteomes" id="UP000053405">
    <property type="component" value="Unassembled WGS sequence"/>
</dbReference>
<feature type="transmembrane region" description="Helical" evidence="1">
    <location>
        <begin position="160"/>
        <end position="182"/>
    </location>
</feature>
<dbReference type="Pfam" id="PF06912">
    <property type="entry name" value="DUF1275"/>
    <property type="match status" value="1"/>
</dbReference>
<comment type="caution">
    <text evidence="2">The sequence shown here is derived from an EMBL/GenBank/DDBJ whole genome shotgun (WGS) entry which is preliminary data.</text>
</comment>
<dbReference type="STRING" id="1121927.GOHSU_04_01640"/>
<keyword evidence="1" id="KW-0472">Membrane</keyword>
<dbReference type="PANTHER" id="PTHR37314:SF4">
    <property type="entry name" value="UPF0700 TRANSMEMBRANE PROTEIN YOAK"/>
    <property type="match status" value="1"/>
</dbReference>
<evidence type="ECO:0000256" key="1">
    <source>
        <dbReference type="SAM" id="Phobius"/>
    </source>
</evidence>
<feature type="transmembrane region" description="Helical" evidence="1">
    <location>
        <begin position="12"/>
        <end position="34"/>
    </location>
</feature>
<name>L7L577_9ACTN</name>
<accession>L7L577</accession>
<reference evidence="2 3" key="1">
    <citation type="submission" date="2012-12" db="EMBL/GenBank/DDBJ databases">
        <title>Whole genome shotgun sequence of Gordonia hirsuta NBRC 16056.</title>
        <authorList>
            <person name="Isaki-Nakamura S."/>
            <person name="Hosoyama A."/>
            <person name="Tsuchikane K."/>
            <person name="Katsumata H."/>
            <person name="Baba S."/>
            <person name="Yamazaki S."/>
            <person name="Fujita N."/>
        </authorList>
    </citation>
    <scope>NUCLEOTIDE SEQUENCE [LARGE SCALE GENOMIC DNA]</scope>
    <source>
        <strain evidence="2 3">NBRC 16056</strain>
    </source>
</reference>
<proteinExistence type="predicted"/>
<evidence type="ECO:0008006" key="4">
    <source>
        <dbReference type="Google" id="ProtNLM"/>
    </source>
</evidence>
<keyword evidence="1" id="KW-0812">Transmembrane</keyword>
<keyword evidence="1" id="KW-1133">Transmembrane helix</keyword>
<keyword evidence="3" id="KW-1185">Reference proteome</keyword>
<feature type="transmembrane region" description="Helical" evidence="1">
    <location>
        <begin position="111"/>
        <end position="139"/>
    </location>
</feature>
<dbReference type="PANTHER" id="PTHR37314">
    <property type="entry name" value="SLR0142 PROTEIN"/>
    <property type="match status" value="1"/>
</dbReference>
<evidence type="ECO:0000313" key="3">
    <source>
        <dbReference type="Proteomes" id="UP000053405"/>
    </source>
</evidence>
<protein>
    <recommendedName>
        <fullName evidence="4">DUF1275 family protein</fullName>
    </recommendedName>
</protein>
<organism evidence="2 3">
    <name type="scientific">Gordonia hirsuta DSM 44140 = NBRC 16056</name>
    <dbReference type="NCBI Taxonomy" id="1121927"/>
    <lineage>
        <taxon>Bacteria</taxon>
        <taxon>Bacillati</taxon>
        <taxon>Actinomycetota</taxon>
        <taxon>Actinomycetes</taxon>
        <taxon>Mycobacteriales</taxon>
        <taxon>Gordoniaceae</taxon>
        <taxon>Gordonia</taxon>
    </lineage>
</organism>